<feature type="region of interest" description="Disordered" evidence="2">
    <location>
        <begin position="756"/>
        <end position="808"/>
    </location>
</feature>
<feature type="compositionally biased region" description="Polar residues" evidence="2">
    <location>
        <begin position="1"/>
        <end position="15"/>
    </location>
</feature>
<organism evidence="3">
    <name type="scientific">Toxoplasma gondii (strain ATCC 50861 / VEG)</name>
    <dbReference type="NCBI Taxonomy" id="432359"/>
    <lineage>
        <taxon>Eukaryota</taxon>
        <taxon>Sar</taxon>
        <taxon>Alveolata</taxon>
        <taxon>Apicomplexa</taxon>
        <taxon>Conoidasida</taxon>
        <taxon>Coccidia</taxon>
        <taxon>Eucoccidiorida</taxon>
        <taxon>Eimeriorina</taxon>
        <taxon>Sarcocystidae</taxon>
        <taxon>Toxoplasma</taxon>
    </lineage>
</organism>
<dbReference type="AlphaFoldDB" id="A0A0F7UWD2"/>
<dbReference type="EMBL" id="LN714493">
    <property type="protein sequence ID" value="CEL72403.1"/>
    <property type="molecule type" value="Genomic_DNA"/>
</dbReference>
<feature type="region of interest" description="Disordered" evidence="2">
    <location>
        <begin position="301"/>
        <end position="325"/>
    </location>
</feature>
<evidence type="ECO:0000256" key="1">
    <source>
        <dbReference type="PROSITE-ProRule" id="PRU00023"/>
    </source>
</evidence>
<reference evidence="3" key="1">
    <citation type="journal article" date="2015" name="PLoS ONE">
        <title>Comprehensive Evaluation of Toxoplasma gondii VEG and Neospora caninum LIV Genomes with Tachyzoite Stage Transcriptome and Proteome Defines Novel Transcript Features.</title>
        <authorList>
            <person name="Ramaprasad A."/>
            <person name="Mourier T."/>
            <person name="Naeem R."/>
            <person name="Malas T.B."/>
            <person name="Moussa E."/>
            <person name="Panigrahi A."/>
            <person name="Vermont S.J."/>
            <person name="Otto T.D."/>
            <person name="Wastling J."/>
            <person name="Pain A."/>
        </authorList>
    </citation>
    <scope>NUCLEOTIDE SEQUENCE</scope>
    <source>
        <strain evidence="3">VEG</strain>
    </source>
</reference>
<dbReference type="SUPFAM" id="SSF48403">
    <property type="entry name" value="Ankyrin repeat"/>
    <property type="match status" value="1"/>
</dbReference>
<feature type="region of interest" description="Disordered" evidence="2">
    <location>
        <begin position="1"/>
        <end position="55"/>
    </location>
</feature>
<dbReference type="Gene3D" id="1.25.40.20">
    <property type="entry name" value="Ankyrin repeat-containing domain"/>
    <property type="match status" value="1"/>
</dbReference>
<dbReference type="SMART" id="SM00248">
    <property type="entry name" value="ANK"/>
    <property type="match status" value="2"/>
</dbReference>
<dbReference type="InterPro" id="IPR029063">
    <property type="entry name" value="SAM-dependent_MTases_sf"/>
</dbReference>
<feature type="compositionally biased region" description="Basic and acidic residues" evidence="2">
    <location>
        <begin position="21"/>
        <end position="33"/>
    </location>
</feature>
<feature type="compositionally biased region" description="Basic and acidic residues" evidence="2">
    <location>
        <begin position="783"/>
        <end position="804"/>
    </location>
</feature>
<feature type="compositionally biased region" description="Low complexity" evidence="2">
    <location>
        <begin position="501"/>
        <end position="565"/>
    </location>
</feature>
<dbReference type="InterPro" id="IPR002110">
    <property type="entry name" value="Ankyrin_rpt"/>
</dbReference>
<feature type="region of interest" description="Disordered" evidence="2">
    <location>
        <begin position="501"/>
        <end position="602"/>
    </location>
</feature>
<feature type="region of interest" description="Disordered" evidence="2">
    <location>
        <begin position="852"/>
        <end position="873"/>
    </location>
</feature>
<feature type="compositionally biased region" description="Basic and acidic residues" evidence="2">
    <location>
        <begin position="852"/>
        <end position="868"/>
    </location>
</feature>
<dbReference type="PROSITE" id="PS50297">
    <property type="entry name" value="ANK_REP_REGION"/>
    <property type="match status" value="1"/>
</dbReference>
<feature type="compositionally biased region" description="Polar residues" evidence="2">
    <location>
        <begin position="574"/>
        <end position="588"/>
    </location>
</feature>
<name>A0A0F7UWD2_TOXGV</name>
<feature type="region of interest" description="Disordered" evidence="2">
    <location>
        <begin position="661"/>
        <end position="739"/>
    </location>
</feature>
<accession>A0A0F7UWD2</accession>
<evidence type="ECO:0000256" key="2">
    <source>
        <dbReference type="SAM" id="MobiDB-lite"/>
    </source>
</evidence>
<dbReference type="Gene3D" id="3.40.50.150">
    <property type="entry name" value="Vaccinia Virus protein VP39"/>
    <property type="match status" value="1"/>
</dbReference>
<evidence type="ECO:0000313" key="3">
    <source>
        <dbReference type="EMBL" id="CEL72403.1"/>
    </source>
</evidence>
<proteinExistence type="predicted"/>
<feature type="compositionally biased region" description="Basic and acidic residues" evidence="2">
    <location>
        <begin position="674"/>
        <end position="684"/>
    </location>
</feature>
<feature type="compositionally biased region" description="Polar residues" evidence="2">
    <location>
        <begin position="765"/>
        <end position="778"/>
    </location>
</feature>
<feature type="repeat" description="ANK" evidence="1">
    <location>
        <begin position="606"/>
        <end position="638"/>
    </location>
</feature>
<sequence>MRQAASASQPPSTQCKRTRDHRQEGADRDGREETPEEAEEAAKRKRRKIVCGEGTPTPSKTRLYWNAVFEQTAESQYFVSSRRVRELVEDLLVGAAGGLSHAPSQNRLEALVSFSVFGEAVSSSTSPVSSSTSPVSSSASALAFFPPRARTASLVELMCGGRGNQIPFLSPISPLFRSYVGIDVSDRALSLSRFGSSSLPSSSSRSSCQSSSSLGVTRTAALERANKCRFLLQDCASLGDDLPLLKTNFALVVAGLDDLLVRNFTEVVEDTEGAEEVEAVLASAAAVLCVGGRLLALEPTSAQGKKSRKKRTLQREKLEGDDERENMKTTLRKAKTSRHLGDLLLAVTKALLSPSGTVRFLRLLRIKVVGSVAALLFRRESASFAADQNLDALRAFYRKQIRPLAALPALGLDAARLDVDDLRTRLPLLQHLARVQATVELSFLLLQACLSGNLEAAALLLARGADPNSCFPVEILHFLSSRNPSCFLHSSSQFTSKASSSRTDSITTISKRPSLPSSSSSATSPLSVGSSSPSFASSSAPLPSSPSQSPCGSSFRSSFSSSPSSPLFPPSSPWTSASSQGNCGQTGASGLRSPAASAPPQGGSVGGIRLLHLAAEREDLPFFLLLLQHGADPSLVNEDGLRAEDLLANAVRRELQRDRRCRSSSACRFPGPHAMDRTKQRKEANNPPKGRPGASARQAGTAGATDIAKYTHRVSEKERAEEEEQRGGLSEENAGAGRRDATWRVASRLDFSLRDNGCSHGKSVNAETQAGWTSTSRCPRSARAPEKSQDARRMSARGEEREGDPCTSTFLSCVPETVLLPADKDEGIAERNMRSLALLSWLGVALQSEEMQREQCRENEDRKTHTEAEDASDETGDFLELLAQELEGPLVWPFVNPIEVIDACHRRLPPLENFNTPSR</sequence>
<dbReference type="PROSITE" id="PS50088">
    <property type="entry name" value="ANK_REPEAT"/>
    <property type="match status" value="1"/>
</dbReference>
<dbReference type="InterPro" id="IPR036770">
    <property type="entry name" value="Ankyrin_rpt-contain_sf"/>
</dbReference>
<protein>
    <submittedName>
        <fullName evidence="3">Ankyrin repeat-containing protein</fullName>
    </submittedName>
</protein>
<keyword evidence="1" id="KW-0040">ANK repeat</keyword>
<gene>
    <name evidence="3" type="ORF">BN1205_011700</name>
</gene>